<evidence type="ECO:0000313" key="13">
    <source>
        <dbReference type="Proteomes" id="UP000183868"/>
    </source>
</evidence>
<dbReference type="STRING" id="880073.Cabys_332"/>
<dbReference type="InterPro" id="IPR036890">
    <property type="entry name" value="HATPase_C_sf"/>
</dbReference>
<proteinExistence type="predicted"/>
<gene>
    <name evidence="10" type="ORF">Cabys_332</name>
    <name evidence="11" type="ORF">Calab_1611</name>
</gene>
<evidence type="ECO:0000256" key="6">
    <source>
        <dbReference type="ARBA" id="ARBA00022777"/>
    </source>
</evidence>
<keyword evidence="5" id="KW-0808">Transferase</keyword>
<evidence type="ECO:0000256" key="4">
    <source>
        <dbReference type="ARBA" id="ARBA00022553"/>
    </source>
</evidence>
<dbReference type="Pfam" id="PF02518">
    <property type="entry name" value="HATPase_c"/>
    <property type="match status" value="1"/>
</dbReference>
<dbReference type="Gene3D" id="3.30.565.10">
    <property type="entry name" value="Histidine kinase-like ATPase, C-terminal domain"/>
    <property type="match status" value="2"/>
</dbReference>
<dbReference type="PROSITE" id="PS50109">
    <property type="entry name" value="HIS_KIN"/>
    <property type="match status" value="1"/>
</dbReference>
<accession>H1XR80</accession>
<keyword evidence="7" id="KW-0812">Transmembrane</keyword>
<dbReference type="InterPro" id="IPR003660">
    <property type="entry name" value="HAMP_dom"/>
</dbReference>
<dbReference type="RefSeq" id="WP_006928312.1">
    <property type="nucleotide sequence ID" value="NZ_CM001402.1"/>
</dbReference>
<evidence type="ECO:0000256" key="7">
    <source>
        <dbReference type="SAM" id="Phobius"/>
    </source>
</evidence>
<comment type="subcellular location">
    <subcellularLocation>
        <location evidence="2">Membrane</location>
    </subcellularLocation>
</comment>
<dbReference type="InterPro" id="IPR004358">
    <property type="entry name" value="Sig_transdc_His_kin-like_C"/>
</dbReference>
<reference evidence="10 13" key="2">
    <citation type="submission" date="2016-11" db="EMBL/GenBank/DDBJ databases">
        <title>Genomic analysis of Caldithrix abyssi and proposal of a novel bacterial phylum Caldithrichaeota.</title>
        <authorList>
            <person name="Kublanov I."/>
            <person name="Sigalova O."/>
            <person name="Gavrilov S."/>
            <person name="Lebedinsky A."/>
            <person name="Ivanova N."/>
            <person name="Daum C."/>
            <person name="Reddy T."/>
            <person name="Klenk H.P."/>
            <person name="Goker M."/>
            <person name="Reva O."/>
            <person name="Miroshnichenko M."/>
            <person name="Kyprides N."/>
            <person name="Woyke T."/>
            <person name="Gelfand M."/>
        </authorList>
    </citation>
    <scope>NUCLEOTIDE SEQUENCE [LARGE SCALE GENOMIC DNA]</scope>
    <source>
        <strain evidence="10 13">LF13</strain>
    </source>
</reference>
<dbReference type="Proteomes" id="UP000183868">
    <property type="component" value="Chromosome"/>
</dbReference>
<dbReference type="PANTHER" id="PTHR43065">
    <property type="entry name" value="SENSOR HISTIDINE KINASE"/>
    <property type="match status" value="1"/>
</dbReference>
<keyword evidence="6 11" id="KW-0418">Kinase</keyword>
<dbReference type="Pfam" id="PF00512">
    <property type="entry name" value="HisKA"/>
    <property type="match status" value="1"/>
</dbReference>
<evidence type="ECO:0000313" key="10">
    <source>
        <dbReference type="EMBL" id="APF17083.1"/>
    </source>
</evidence>
<feature type="transmembrane region" description="Helical" evidence="7">
    <location>
        <begin position="6"/>
        <end position="29"/>
    </location>
</feature>
<dbReference type="FunCoup" id="H1XR80">
    <property type="interactions" value="78"/>
</dbReference>
<dbReference type="InterPro" id="IPR003661">
    <property type="entry name" value="HisK_dim/P_dom"/>
</dbReference>
<evidence type="ECO:0000313" key="12">
    <source>
        <dbReference type="Proteomes" id="UP000004671"/>
    </source>
</evidence>
<evidence type="ECO:0000259" key="8">
    <source>
        <dbReference type="PROSITE" id="PS50109"/>
    </source>
</evidence>
<evidence type="ECO:0000259" key="9">
    <source>
        <dbReference type="PROSITE" id="PS50885"/>
    </source>
</evidence>
<evidence type="ECO:0000313" key="11">
    <source>
        <dbReference type="EMBL" id="EHO41231.1"/>
    </source>
</evidence>
<dbReference type="Gene3D" id="3.30.450.290">
    <property type="match status" value="1"/>
</dbReference>
<dbReference type="SUPFAM" id="SSF158472">
    <property type="entry name" value="HAMP domain-like"/>
    <property type="match status" value="1"/>
</dbReference>
<feature type="domain" description="Histidine kinase" evidence="8">
    <location>
        <begin position="284"/>
        <end position="620"/>
    </location>
</feature>
<keyword evidence="12" id="KW-1185">Reference proteome</keyword>
<dbReference type="CDD" id="cd06225">
    <property type="entry name" value="HAMP"/>
    <property type="match status" value="1"/>
</dbReference>
<evidence type="ECO:0000256" key="3">
    <source>
        <dbReference type="ARBA" id="ARBA00012438"/>
    </source>
</evidence>
<dbReference type="eggNOG" id="COG2205">
    <property type="taxonomic scope" value="Bacteria"/>
</dbReference>
<dbReference type="PRINTS" id="PR00344">
    <property type="entry name" value="BCTRLSENSOR"/>
</dbReference>
<dbReference type="SMART" id="SM00387">
    <property type="entry name" value="HATPase_c"/>
    <property type="match status" value="1"/>
</dbReference>
<dbReference type="PANTHER" id="PTHR43065:SF42">
    <property type="entry name" value="TWO-COMPONENT SENSOR PPRA"/>
    <property type="match status" value="1"/>
</dbReference>
<dbReference type="AlphaFoldDB" id="H1XR80"/>
<sequence precursor="true">MFDKISFKLILTILVVVVLVFFGFAIMSLKTQKNLVMSQVKNFVNTQSETIKNSTKMAMLSNNREVTHEIIRTVGQHPSIQEVRILNKEGHVMYAADSAEIGIVLDKKAEACYSCHESDRPLERLSISERVRIYRPSPDSDRIMGIINPIYNEPSCWQADCHAHPESQKVLGVLDLTVCLKQVDEEIAHVTQQMILMAILAIIILGIVLWLLIKKFVDQPVKKLLTATRQVASGNLSYTIPDLGNDELGILARSFNNMTRKLAEARQQLFQSDKMASLGRLAAGVAHEINNPLTGILTYASFLLKRTKDQPELHNDLQVIVRETIRSREIVKGLLDFARQSIPKKVRSDIHQVIERAVTVLENQLTLNHIQLEKKYAPRLPQIAIDPNQMQQVFTNLIVNAQQAIGSKGGKITISTALVRLSPYGKVQIKQALCPKGHDLMDEHLRIDGLPSIKLKIRLNGEEGFVHLDPIYGRNNFRSEISIKNENPEDIVCPKCNISLIDKDQKCPKCEAQVYTLEIPGKGQLHGCITDACQWQYWDAVEKQGPRDYIEIKVSDTGCGIPPEIVHKIFDPFFTTKGQQGTGLGLAVIWGILENHEGTISVKSKVGKGTTFTIHLPVQTG</sequence>
<organism evidence="11 12">
    <name type="scientific">Caldithrix abyssi DSM 13497</name>
    <dbReference type="NCBI Taxonomy" id="880073"/>
    <lineage>
        <taxon>Bacteria</taxon>
        <taxon>Pseudomonadati</taxon>
        <taxon>Calditrichota</taxon>
        <taxon>Calditrichia</taxon>
        <taxon>Calditrichales</taxon>
        <taxon>Calditrichaceae</taxon>
        <taxon>Caldithrix</taxon>
    </lineage>
</organism>
<dbReference type="Proteomes" id="UP000004671">
    <property type="component" value="Chromosome"/>
</dbReference>
<keyword evidence="7" id="KW-0472">Membrane</keyword>
<dbReference type="PROSITE" id="PS50885">
    <property type="entry name" value="HAMP"/>
    <property type="match status" value="1"/>
</dbReference>
<dbReference type="Gene3D" id="6.10.340.10">
    <property type="match status" value="1"/>
</dbReference>
<dbReference type="CDD" id="cd00082">
    <property type="entry name" value="HisKA"/>
    <property type="match status" value="1"/>
</dbReference>
<dbReference type="GO" id="GO:0016020">
    <property type="term" value="C:membrane"/>
    <property type="evidence" value="ECO:0007669"/>
    <property type="project" value="UniProtKB-SubCell"/>
</dbReference>
<evidence type="ECO:0000256" key="2">
    <source>
        <dbReference type="ARBA" id="ARBA00004370"/>
    </source>
</evidence>
<dbReference type="SUPFAM" id="SSF47384">
    <property type="entry name" value="Homodimeric domain of signal transducing histidine kinase"/>
    <property type="match status" value="1"/>
</dbReference>
<dbReference type="eggNOG" id="COG4191">
    <property type="taxonomic scope" value="Bacteria"/>
</dbReference>
<dbReference type="InParanoid" id="H1XR80"/>
<dbReference type="SUPFAM" id="SSF55874">
    <property type="entry name" value="ATPase domain of HSP90 chaperone/DNA topoisomerase II/histidine kinase"/>
    <property type="match status" value="2"/>
</dbReference>
<dbReference type="PaxDb" id="880073-Calab_1611"/>
<dbReference type="EMBL" id="CP018099">
    <property type="protein sequence ID" value="APF17083.1"/>
    <property type="molecule type" value="Genomic_DNA"/>
</dbReference>
<dbReference type="EC" id="2.7.13.3" evidence="3"/>
<dbReference type="SMART" id="SM00388">
    <property type="entry name" value="HisKA"/>
    <property type="match status" value="1"/>
</dbReference>
<name>H1XR80_CALAY</name>
<evidence type="ECO:0000256" key="5">
    <source>
        <dbReference type="ARBA" id="ARBA00022679"/>
    </source>
</evidence>
<keyword evidence="7" id="KW-1133">Transmembrane helix</keyword>
<dbReference type="Pfam" id="PF00672">
    <property type="entry name" value="HAMP"/>
    <property type="match status" value="1"/>
</dbReference>
<protein>
    <recommendedName>
        <fullName evidence="3">histidine kinase</fullName>
        <ecNumber evidence="3">2.7.13.3</ecNumber>
    </recommendedName>
</protein>
<dbReference type="Gene3D" id="1.10.287.130">
    <property type="match status" value="1"/>
</dbReference>
<evidence type="ECO:0000256" key="1">
    <source>
        <dbReference type="ARBA" id="ARBA00000085"/>
    </source>
</evidence>
<reference evidence="11 12" key="1">
    <citation type="submission" date="2011-09" db="EMBL/GenBank/DDBJ databases">
        <title>The permanent draft genome of Caldithrix abyssi DSM 13497.</title>
        <authorList>
            <consortium name="US DOE Joint Genome Institute (JGI-PGF)"/>
            <person name="Lucas S."/>
            <person name="Han J."/>
            <person name="Lapidus A."/>
            <person name="Bruce D."/>
            <person name="Goodwin L."/>
            <person name="Pitluck S."/>
            <person name="Peters L."/>
            <person name="Kyrpides N."/>
            <person name="Mavromatis K."/>
            <person name="Ivanova N."/>
            <person name="Mikhailova N."/>
            <person name="Chertkov O."/>
            <person name="Detter J.C."/>
            <person name="Tapia R."/>
            <person name="Han C."/>
            <person name="Land M."/>
            <person name="Hauser L."/>
            <person name="Markowitz V."/>
            <person name="Cheng J.-F."/>
            <person name="Hugenholtz P."/>
            <person name="Woyke T."/>
            <person name="Wu D."/>
            <person name="Spring S."/>
            <person name="Brambilla E."/>
            <person name="Klenk H.-P."/>
            <person name="Eisen J.A."/>
        </authorList>
    </citation>
    <scope>NUCLEOTIDE SEQUENCE [LARGE SCALE GENOMIC DNA]</scope>
    <source>
        <strain evidence="11 12">DSM 13497</strain>
    </source>
</reference>
<dbReference type="SMART" id="SM00304">
    <property type="entry name" value="HAMP"/>
    <property type="match status" value="1"/>
</dbReference>
<dbReference type="KEGG" id="caby:Cabys_332"/>
<feature type="transmembrane region" description="Helical" evidence="7">
    <location>
        <begin position="194"/>
        <end position="213"/>
    </location>
</feature>
<keyword evidence="4" id="KW-0597">Phosphoprotein</keyword>
<comment type="catalytic activity">
    <reaction evidence="1">
        <text>ATP + protein L-histidine = ADP + protein N-phospho-L-histidine.</text>
        <dbReference type="EC" id="2.7.13.3"/>
    </reaction>
</comment>
<dbReference type="HOGENOM" id="CLU_000445_89_29_0"/>
<dbReference type="EMBL" id="CM001402">
    <property type="protein sequence ID" value="EHO41231.1"/>
    <property type="molecule type" value="Genomic_DNA"/>
</dbReference>
<dbReference type="InterPro" id="IPR005467">
    <property type="entry name" value="His_kinase_dom"/>
</dbReference>
<feature type="domain" description="HAMP" evidence="9">
    <location>
        <begin position="215"/>
        <end position="267"/>
    </location>
</feature>
<dbReference type="InterPro" id="IPR036097">
    <property type="entry name" value="HisK_dim/P_sf"/>
</dbReference>
<dbReference type="GO" id="GO:0000155">
    <property type="term" value="F:phosphorelay sensor kinase activity"/>
    <property type="evidence" value="ECO:0007669"/>
    <property type="project" value="InterPro"/>
</dbReference>
<dbReference type="InterPro" id="IPR003594">
    <property type="entry name" value="HATPase_dom"/>
</dbReference>